<name>A0A146M980_LYGHE</name>
<evidence type="ECO:0000256" key="1">
    <source>
        <dbReference type="SAM" id="MobiDB-lite"/>
    </source>
</evidence>
<evidence type="ECO:0000313" key="2">
    <source>
        <dbReference type="EMBL" id="JAQ15120.1"/>
    </source>
</evidence>
<gene>
    <name evidence="2" type="ORF">g.84855</name>
</gene>
<protein>
    <submittedName>
        <fullName evidence="2">Uncharacterized protein</fullName>
    </submittedName>
</protein>
<reference evidence="2" key="1">
    <citation type="journal article" date="2016" name="Gigascience">
        <title>De novo construction of an expanded transcriptome assembly for the western tarnished plant bug, Lygus hesperus.</title>
        <authorList>
            <person name="Tassone E.E."/>
            <person name="Geib S.M."/>
            <person name="Hall B."/>
            <person name="Fabrick J.A."/>
            <person name="Brent C.S."/>
            <person name="Hull J.J."/>
        </authorList>
    </citation>
    <scope>NUCLEOTIDE SEQUENCE</scope>
</reference>
<feature type="compositionally biased region" description="Basic and acidic residues" evidence="1">
    <location>
        <begin position="86"/>
        <end position="99"/>
    </location>
</feature>
<feature type="region of interest" description="Disordered" evidence="1">
    <location>
        <begin position="64"/>
        <end position="99"/>
    </location>
</feature>
<dbReference type="EMBL" id="GDHC01003509">
    <property type="protein sequence ID" value="JAQ15120.1"/>
    <property type="molecule type" value="Transcribed_RNA"/>
</dbReference>
<accession>A0A146M980</accession>
<proteinExistence type="predicted"/>
<feature type="compositionally biased region" description="Polar residues" evidence="1">
    <location>
        <begin position="71"/>
        <end position="84"/>
    </location>
</feature>
<dbReference type="AlphaFoldDB" id="A0A146M980"/>
<sequence>MMPCATSQGPIRKSNATAASFEGDVLLIGQNTDKIIEVQHFLVRSLFQERSSPDFSLIPGSSPRCHHFHSSKSFQGHNRPTRPQHSLHDFDSHLDEACT</sequence>
<organism evidence="2">
    <name type="scientific">Lygus hesperus</name>
    <name type="common">Western plant bug</name>
    <dbReference type="NCBI Taxonomy" id="30085"/>
    <lineage>
        <taxon>Eukaryota</taxon>
        <taxon>Metazoa</taxon>
        <taxon>Ecdysozoa</taxon>
        <taxon>Arthropoda</taxon>
        <taxon>Hexapoda</taxon>
        <taxon>Insecta</taxon>
        <taxon>Pterygota</taxon>
        <taxon>Neoptera</taxon>
        <taxon>Paraneoptera</taxon>
        <taxon>Hemiptera</taxon>
        <taxon>Heteroptera</taxon>
        <taxon>Panheteroptera</taxon>
        <taxon>Cimicomorpha</taxon>
        <taxon>Miridae</taxon>
        <taxon>Mirini</taxon>
        <taxon>Lygus</taxon>
    </lineage>
</organism>